<sequence>MFSILQLSSFSFLSLPNSDASKLGSMAIRCPSLQIRIPGGDVKKSCTPKVWVLHNSHTPLNRKSTTHIQCISNKVFEDESKGIVCYEDANGEVICEGYDDEGPRFSQQNSRNLYYQRKFQIPDFFPPSLLQTTEGVEFQCIKVSVKDEGFDCMDVNGLC</sequence>
<comment type="caution">
    <text evidence="1">The sequence shown here is derived from an EMBL/GenBank/DDBJ whole genome shotgun (WGS) entry which is preliminary data.</text>
</comment>
<proteinExistence type="predicted"/>
<keyword evidence="2" id="KW-1185">Reference proteome</keyword>
<dbReference type="Proteomes" id="UP001234297">
    <property type="component" value="Chromosome 9"/>
</dbReference>
<evidence type="ECO:0000313" key="1">
    <source>
        <dbReference type="EMBL" id="KAJ8621285.1"/>
    </source>
</evidence>
<reference evidence="1 2" key="1">
    <citation type="journal article" date="2022" name="Hortic Res">
        <title>A haplotype resolved chromosomal level avocado genome allows analysis of novel avocado genes.</title>
        <authorList>
            <person name="Nath O."/>
            <person name="Fletcher S.J."/>
            <person name="Hayward A."/>
            <person name="Shaw L.M."/>
            <person name="Masouleh A.K."/>
            <person name="Furtado A."/>
            <person name="Henry R.J."/>
            <person name="Mitter N."/>
        </authorList>
    </citation>
    <scope>NUCLEOTIDE SEQUENCE [LARGE SCALE GENOMIC DNA]</scope>
    <source>
        <strain evidence="2">cv. Hass</strain>
    </source>
</reference>
<gene>
    <name evidence="1" type="ORF">MRB53_029814</name>
</gene>
<evidence type="ECO:0000313" key="2">
    <source>
        <dbReference type="Proteomes" id="UP001234297"/>
    </source>
</evidence>
<accession>A0ACC2KJF6</accession>
<dbReference type="EMBL" id="CM056817">
    <property type="protein sequence ID" value="KAJ8621285.1"/>
    <property type="molecule type" value="Genomic_DNA"/>
</dbReference>
<organism evidence="1 2">
    <name type="scientific">Persea americana</name>
    <name type="common">Avocado</name>
    <dbReference type="NCBI Taxonomy" id="3435"/>
    <lineage>
        <taxon>Eukaryota</taxon>
        <taxon>Viridiplantae</taxon>
        <taxon>Streptophyta</taxon>
        <taxon>Embryophyta</taxon>
        <taxon>Tracheophyta</taxon>
        <taxon>Spermatophyta</taxon>
        <taxon>Magnoliopsida</taxon>
        <taxon>Magnoliidae</taxon>
        <taxon>Laurales</taxon>
        <taxon>Lauraceae</taxon>
        <taxon>Persea</taxon>
    </lineage>
</organism>
<name>A0ACC2KJF6_PERAE</name>
<protein>
    <submittedName>
        <fullName evidence="1">Uncharacterized protein</fullName>
    </submittedName>
</protein>